<name>A0A6A6TYS5_9PEZI</name>
<dbReference type="AlphaFoldDB" id="A0A6A6TYS5"/>
<dbReference type="OrthoDB" id="4159781at2759"/>
<sequence>MDEVSPAEEEQPEANSEGFQFISFNDPKNMSSSSSLSLIRRHAMKQIGKSRRRPRAHRKLELVLDAQKMQTHASPHIPKSWWLGAGPMDPFVKYPIDLGSKERELVTLIFNKEIRSQLALRDAWFSVGLSDTATFLLVLANSALVMDSVRHGGRDPEESADALQYQTRAIRYTNSKLGGLIVVPTDEMIGNVTGLMCYNVILGKYDAWVMHRNGLISMVQLVGGVERIALNVQLRLTISWVEIQGAFALDLECAFPLPAQWEQYSHPIADHQETLLPLKLCEAWTVKWPRSQDWLDVYRDLFLFSRQTFFDTLGGIQSPHSGGWTNAIMQRLLAMRPLRNNSSPGSNAEEACRVASLIYLAPIWRKFGVFPVRSIVLVSKLRSLLSSHRVDWTGLESLHLWVLYMGYVESSGEDREWFVSELDAWSVRYGLESWDLVQQCVRTILWIDNVFGAPDNLKSP</sequence>
<dbReference type="PANTHER" id="PTHR37540">
    <property type="entry name" value="TRANSCRIPTION FACTOR (ACR-2), PUTATIVE-RELATED-RELATED"/>
    <property type="match status" value="1"/>
</dbReference>
<reference evidence="2" key="1">
    <citation type="journal article" date="2020" name="Stud. Mycol.">
        <title>101 Dothideomycetes genomes: a test case for predicting lifestyles and emergence of pathogens.</title>
        <authorList>
            <person name="Haridas S."/>
            <person name="Albert R."/>
            <person name="Binder M."/>
            <person name="Bloem J."/>
            <person name="Labutti K."/>
            <person name="Salamov A."/>
            <person name="Andreopoulos B."/>
            <person name="Baker S."/>
            <person name="Barry K."/>
            <person name="Bills G."/>
            <person name="Bluhm B."/>
            <person name="Cannon C."/>
            <person name="Castanera R."/>
            <person name="Culley D."/>
            <person name="Daum C."/>
            <person name="Ezra D."/>
            <person name="Gonzalez J."/>
            <person name="Henrissat B."/>
            <person name="Kuo A."/>
            <person name="Liang C."/>
            <person name="Lipzen A."/>
            <person name="Lutzoni F."/>
            <person name="Magnuson J."/>
            <person name="Mondo S."/>
            <person name="Nolan M."/>
            <person name="Ohm R."/>
            <person name="Pangilinan J."/>
            <person name="Park H.-J."/>
            <person name="Ramirez L."/>
            <person name="Alfaro M."/>
            <person name="Sun H."/>
            <person name="Tritt A."/>
            <person name="Yoshinaga Y."/>
            <person name="Zwiers L.-H."/>
            <person name="Turgeon B."/>
            <person name="Goodwin S."/>
            <person name="Spatafora J."/>
            <person name="Crous P."/>
            <person name="Grigoriev I."/>
        </authorList>
    </citation>
    <scope>NUCLEOTIDE SEQUENCE</scope>
    <source>
        <strain evidence="2">CBS 115976</strain>
    </source>
</reference>
<organism evidence="2 3">
    <name type="scientific">Microthyrium microscopicum</name>
    <dbReference type="NCBI Taxonomy" id="703497"/>
    <lineage>
        <taxon>Eukaryota</taxon>
        <taxon>Fungi</taxon>
        <taxon>Dikarya</taxon>
        <taxon>Ascomycota</taxon>
        <taxon>Pezizomycotina</taxon>
        <taxon>Dothideomycetes</taxon>
        <taxon>Dothideomycetes incertae sedis</taxon>
        <taxon>Microthyriales</taxon>
        <taxon>Microthyriaceae</taxon>
        <taxon>Microthyrium</taxon>
    </lineage>
</organism>
<feature type="region of interest" description="Disordered" evidence="1">
    <location>
        <begin position="1"/>
        <end position="26"/>
    </location>
</feature>
<evidence type="ECO:0000313" key="2">
    <source>
        <dbReference type="EMBL" id="KAF2664018.1"/>
    </source>
</evidence>
<protein>
    <recommendedName>
        <fullName evidence="4">Transcription factor domain-containing protein</fullName>
    </recommendedName>
</protein>
<evidence type="ECO:0008006" key="4">
    <source>
        <dbReference type="Google" id="ProtNLM"/>
    </source>
</evidence>
<accession>A0A6A6TYS5</accession>
<dbReference type="PANTHER" id="PTHR37540:SF10">
    <property type="entry name" value="SIGMA-70 REGION 2 FAMILY PROTEIN"/>
    <property type="match status" value="1"/>
</dbReference>
<evidence type="ECO:0000313" key="3">
    <source>
        <dbReference type="Proteomes" id="UP000799302"/>
    </source>
</evidence>
<dbReference type="Proteomes" id="UP000799302">
    <property type="component" value="Unassembled WGS sequence"/>
</dbReference>
<proteinExistence type="predicted"/>
<gene>
    <name evidence="2" type="ORF">BT63DRAFT_429553</name>
</gene>
<feature type="compositionally biased region" description="Polar residues" evidence="1">
    <location>
        <begin position="13"/>
        <end position="26"/>
    </location>
</feature>
<feature type="compositionally biased region" description="Acidic residues" evidence="1">
    <location>
        <begin position="1"/>
        <end position="12"/>
    </location>
</feature>
<dbReference type="EMBL" id="MU004243">
    <property type="protein sequence ID" value="KAF2664018.1"/>
    <property type="molecule type" value="Genomic_DNA"/>
</dbReference>
<evidence type="ECO:0000256" key="1">
    <source>
        <dbReference type="SAM" id="MobiDB-lite"/>
    </source>
</evidence>
<keyword evidence="3" id="KW-1185">Reference proteome</keyword>